<dbReference type="OrthoDB" id="2242571at2"/>
<dbReference type="GeneID" id="93296424"/>
<dbReference type="KEGG" id="lrn:CMV25_04655"/>
<dbReference type="RefSeq" id="WP_061774724.1">
    <property type="nucleotide sequence ID" value="NZ_BAAAXH010000077.1"/>
</dbReference>
<evidence type="ECO:0000313" key="2">
    <source>
        <dbReference type="Proteomes" id="UP000501945"/>
    </source>
</evidence>
<organism evidence="1 2">
    <name type="scientific">Pseudolactococcus raffinolactis</name>
    <dbReference type="NCBI Taxonomy" id="1366"/>
    <lineage>
        <taxon>Bacteria</taxon>
        <taxon>Bacillati</taxon>
        <taxon>Bacillota</taxon>
        <taxon>Bacilli</taxon>
        <taxon>Lactobacillales</taxon>
        <taxon>Streptococcaceae</taxon>
        <taxon>Pseudolactococcus</taxon>
    </lineage>
</organism>
<accession>A0A2A5SBE5</accession>
<gene>
    <name evidence="1" type="ORF">GU336_01205</name>
</gene>
<dbReference type="EMBL" id="CP047616">
    <property type="protein sequence ID" value="QIW52889.1"/>
    <property type="molecule type" value="Genomic_DNA"/>
</dbReference>
<dbReference type="AlphaFoldDB" id="A0A2A5SBE5"/>
<protein>
    <submittedName>
        <fullName evidence="1">Uncharacterized protein</fullName>
    </submittedName>
</protein>
<dbReference type="Proteomes" id="UP000501945">
    <property type="component" value="Chromosome"/>
</dbReference>
<reference evidence="1 2" key="1">
    <citation type="submission" date="2019-12" db="EMBL/GenBank/DDBJ databases">
        <title>Whole genome sequences of Lactococcus raffinolactis strains isolated from sewage.</title>
        <authorList>
            <person name="Ybazeta G."/>
            <person name="Ross M."/>
            <person name="Brabant-Kirwan D."/>
            <person name="Saleh M."/>
            <person name="Dillon J.A."/>
            <person name="Splinter K."/>
            <person name="Nokhbeh R."/>
        </authorList>
    </citation>
    <scope>NUCLEOTIDE SEQUENCE [LARGE SCALE GENOMIC DNA]</scope>
    <source>
        <strain evidence="1 2">Lr_19_5</strain>
    </source>
</reference>
<name>A0A2A5SBE5_9LACT</name>
<dbReference type="STRING" id="1348633.GCA_001591765_01236"/>
<evidence type="ECO:0000313" key="1">
    <source>
        <dbReference type="EMBL" id="QIW52889.1"/>
    </source>
</evidence>
<proteinExistence type="predicted"/>
<sequence length="211" mass="24606">MFYLGIIVVVGLIAYLTQNKRERKFPTWLKVLLVIVGLVVLADISEELMGIVFLALIVWWLVRRPSRQKRKEAKAAVQVEAMRAQAKSTQPIDPIKRYVSTPKRQEALAELNSTPKDLAAYIHQEIDTFFMNEWTKMSVIYMDQSDQFDDDVQENAGRQMREILDAIFAKFAKKRRAEMVEQQSINEELKAQHKQEIDIAMQVYDKWQDKA</sequence>